<name>A0A915LUW2_MELJA</name>
<evidence type="ECO:0000313" key="17">
    <source>
        <dbReference type="Proteomes" id="UP000887561"/>
    </source>
</evidence>
<sequence length="577" mass="65348">MNASDYSKNYNLLLEELKADDVLLEIPQVLKEEIIEESKRLSKIRSEIERLVTFIDLTTLMGDDTKSRVDDLINSAINPVKENLQIKCASVCVYPARVLDACNAIKANGNSLTIASVAGGFPSGQYHIESRLLEIQLAIRDGATEIDSVINRAAILENNWKLLFEELVRIRDAAKGVNLKIILSVGELGSNKAIYLASMAAMYSGADFIKTSTGKETINATLESAYIMCSAIAQFYKNTNKNVGFKAAGGIRSVEQALQYMILFERILGRNNLDPKLFRIGAKTNSIIICMAPTIGLQCSEKIFLFSYSGTFTYLFLIKLFLLLNEFLLCRFFLILINIYEYFLYYIIVFGFKKMAEKKQQIASAGFELVQSLHDNPDVLPPYNKKLVDKCAKQIIDLYNENVRSFMDLKSKTDGSNKENESQVFQLVRIRQVAIDQIKRCSCAYINERMKRIKNLRWKCGGQIPEKVKNNMSEHEHKWLKNYNEITFEFQNEFGKEDEENEGEEINGGDGVNLFNYVDPPDKLMVKVRALKDSGQFETSDGITVVLAKGAVHLLPRQDCENLVRKGVLEYVNQITD</sequence>
<evidence type="ECO:0000256" key="5">
    <source>
        <dbReference type="ARBA" id="ARBA00012515"/>
    </source>
</evidence>
<dbReference type="WBParaSite" id="scaffold1976_cov162.g3992">
    <property type="protein sequence ID" value="scaffold1976_cov162.g3992"/>
    <property type="gene ID" value="scaffold1976_cov162.g3992"/>
</dbReference>
<dbReference type="Gene3D" id="1.20.58.1030">
    <property type="match status" value="1"/>
</dbReference>
<dbReference type="PANTHER" id="PTHR10889">
    <property type="entry name" value="DEOXYRIBOSE-PHOSPHATE ALDOLASE"/>
    <property type="match status" value="1"/>
</dbReference>
<dbReference type="GO" id="GO:0016052">
    <property type="term" value="P:carbohydrate catabolic process"/>
    <property type="evidence" value="ECO:0007669"/>
    <property type="project" value="TreeGrafter"/>
</dbReference>
<evidence type="ECO:0000256" key="11">
    <source>
        <dbReference type="ARBA" id="ARBA00031814"/>
    </source>
</evidence>
<dbReference type="SUPFAM" id="SSF158573">
    <property type="entry name" value="GINS helical bundle-like"/>
    <property type="match status" value="1"/>
</dbReference>
<comment type="similarity">
    <text evidence="4">Belongs to the DeoC/FbaB aldolase family. DeoC type 2 subfamily.</text>
</comment>
<dbReference type="GO" id="GO:0005737">
    <property type="term" value="C:cytoplasm"/>
    <property type="evidence" value="ECO:0007669"/>
    <property type="project" value="InterPro"/>
</dbReference>
<keyword evidence="8" id="KW-0539">Nucleus</keyword>
<dbReference type="InterPro" id="IPR056783">
    <property type="entry name" value="PSF1_C"/>
</dbReference>
<dbReference type="SMART" id="SM01133">
    <property type="entry name" value="DeoC"/>
    <property type="match status" value="1"/>
</dbReference>
<evidence type="ECO:0000256" key="6">
    <source>
        <dbReference type="ARBA" id="ARBA00022705"/>
    </source>
</evidence>
<evidence type="ECO:0000259" key="16">
    <source>
        <dbReference type="Pfam" id="PF24997"/>
    </source>
</evidence>
<keyword evidence="7" id="KW-0456">Lyase</keyword>
<evidence type="ECO:0000256" key="10">
    <source>
        <dbReference type="ARBA" id="ARBA00030870"/>
    </source>
</evidence>
<dbReference type="Pfam" id="PF05916">
    <property type="entry name" value="Sld5"/>
    <property type="match status" value="1"/>
</dbReference>
<keyword evidence="9" id="KW-0704">Schiff base</keyword>
<evidence type="ECO:0000256" key="12">
    <source>
        <dbReference type="ARBA" id="ARBA00032755"/>
    </source>
</evidence>
<dbReference type="Gene3D" id="3.20.20.70">
    <property type="entry name" value="Aldolase class I"/>
    <property type="match status" value="1"/>
</dbReference>
<dbReference type="GO" id="GO:0009264">
    <property type="term" value="P:deoxyribonucleotide catabolic process"/>
    <property type="evidence" value="ECO:0007669"/>
    <property type="project" value="InterPro"/>
</dbReference>
<dbReference type="InterPro" id="IPR021151">
    <property type="entry name" value="GINS_A"/>
</dbReference>
<dbReference type="CDD" id="cd00959">
    <property type="entry name" value="DeoC"/>
    <property type="match status" value="1"/>
</dbReference>
<dbReference type="GO" id="GO:0000811">
    <property type="term" value="C:GINS complex"/>
    <property type="evidence" value="ECO:0007669"/>
    <property type="project" value="InterPro"/>
</dbReference>
<feature type="transmembrane region" description="Helical" evidence="14">
    <location>
        <begin position="303"/>
        <end position="325"/>
    </location>
</feature>
<evidence type="ECO:0000256" key="9">
    <source>
        <dbReference type="ARBA" id="ARBA00023270"/>
    </source>
</evidence>
<dbReference type="EC" id="4.1.2.4" evidence="5"/>
<comment type="subcellular location">
    <subcellularLocation>
        <location evidence="1">Nucleus</location>
    </subcellularLocation>
</comment>
<evidence type="ECO:0000256" key="13">
    <source>
        <dbReference type="ARBA" id="ARBA00048791"/>
    </source>
</evidence>
<evidence type="ECO:0000256" key="3">
    <source>
        <dbReference type="ARBA" id="ARBA00006677"/>
    </source>
</evidence>
<evidence type="ECO:0000256" key="4">
    <source>
        <dbReference type="ARBA" id="ARBA00009473"/>
    </source>
</evidence>
<comment type="pathway">
    <text evidence="2">Carbohydrate degradation; 2-deoxy-D-ribose 1-phosphate degradation; D-glyceraldehyde 3-phosphate and acetaldehyde from 2-deoxy-alpha-D-ribose 1-phosphate: step 2/2.</text>
</comment>
<dbReference type="InterPro" id="IPR011343">
    <property type="entry name" value="DeoC"/>
</dbReference>
<accession>A0A915LUW2</accession>
<comment type="catalytic activity">
    <reaction evidence="13">
        <text>2-deoxy-D-ribose 5-phosphate = D-glyceraldehyde 3-phosphate + acetaldehyde</text>
        <dbReference type="Rhea" id="RHEA:12821"/>
        <dbReference type="ChEBI" id="CHEBI:15343"/>
        <dbReference type="ChEBI" id="CHEBI:59776"/>
        <dbReference type="ChEBI" id="CHEBI:62877"/>
        <dbReference type="EC" id="4.1.2.4"/>
    </reaction>
</comment>
<dbReference type="AlphaFoldDB" id="A0A915LUW2"/>
<keyword evidence="6" id="KW-0235">DNA replication</keyword>
<dbReference type="GO" id="GO:0006260">
    <property type="term" value="P:DNA replication"/>
    <property type="evidence" value="ECO:0007669"/>
    <property type="project" value="UniProtKB-KW"/>
</dbReference>
<dbReference type="GO" id="GO:0004139">
    <property type="term" value="F:deoxyribose-phosphate aldolase activity"/>
    <property type="evidence" value="ECO:0007669"/>
    <property type="project" value="UniProtKB-EC"/>
</dbReference>
<dbReference type="InterPro" id="IPR036224">
    <property type="entry name" value="GINS_bundle-like_dom_sf"/>
</dbReference>
<evidence type="ECO:0000256" key="8">
    <source>
        <dbReference type="ARBA" id="ARBA00023242"/>
    </source>
</evidence>
<evidence type="ECO:0000256" key="2">
    <source>
        <dbReference type="ARBA" id="ARBA00004816"/>
    </source>
</evidence>
<dbReference type="CDD" id="cd11710">
    <property type="entry name" value="GINS_A_psf1"/>
    <property type="match status" value="1"/>
</dbReference>
<evidence type="ECO:0000256" key="7">
    <source>
        <dbReference type="ARBA" id="ARBA00023239"/>
    </source>
</evidence>
<dbReference type="SUPFAM" id="SSF51569">
    <property type="entry name" value="Aldolase"/>
    <property type="match status" value="1"/>
</dbReference>
<feature type="domain" description="GINS subunit" evidence="15">
    <location>
        <begin position="421"/>
        <end position="493"/>
    </location>
</feature>
<feature type="transmembrane region" description="Helical" evidence="14">
    <location>
        <begin position="332"/>
        <end position="352"/>
    </location>
</feature>
<organism evidence="17 18">
    <name type="scientific">Meloidogyne javanica</name>
    <name type="common">Root-knot nematode worm</name>
    <dbReference type="NCBI Taxonomy" id="6303"/>
    <lineage>
        <taxon>Eukaryota</taxon>
        <taxon>Metazoa</taxon>
        <taxon>Ecdysozoa</taxon>
        <taxon>Nematoda</taxon>
        <taxon>Chromadorea</taxon>
        <taxon>Rhabditida</taxon>
        <taxon>Tylenchina</taxon>
        <taxon>Tylenchomorpha</taxon>
        <taxon>Tylenchoidea</taxon>
        <taxon>Meloidogynidae</taxon>
        <taxon>Meloidogyninae</taxon>
        <taxon>Meloidogyne</taxon>
        <taxon>Meloidogyne incognita group</taxon>
    </lineage>
</organism>
<dbReference type="InterPro" id="IPR002915">
    <property type="entry name" value="DeoC/FbaB/LacD_aldolase"/>
</dbReference>
<evidence type="ECO:0000259" key="15">
    <source>
        <dbReference type="Pfam" id="PF05916"/>
    </source>
</evidence>
<keyword evidence="14" id="KW-0472">Membrane</keyword>
<proteinExistence type="inferred from homology"/>
<keyword evidence="17" id="KW-1185">Reference proteome</keyword>
<reference evidence="18" key="1">
    <citation type="submission" date="2022-11" db="UniProtKB">
        <authorList>
            <consortium name="WormBaseParasite"/>
        </authorList>
    </citation>
    <scope>IDENTIFICATION</scope>
</reference>
<evidence type="ECO:0000256" key="1">
    <source>
        <dbReference type="ARBA" id="ARBA00004123"/>
    </source>
</evidence>
<keyword evidence="14" id="KW-1133">Transmembrane helix</keyword>
<protein>
    <recommendedName>
        <fullName evidence="5">deoxyribose-phosphate aldolase</fullName>
        <ecNumber evidence="5">4.1.2.4</ecNumber>
    </recommendedName>
    <alternativeName>
        <fullName evidence="12">2-deoxy-D-ribose 5-phosphate aldolase</fullName>
    </alternativeName>
    <alternativeName>
        <fullName evidence="10">GINS complex subunit 1</fullName>
    </alternativeName>
    <alternativeName>
        <fullName evidence="11">Phosphodeoxyriboaldolase</fullName>
    </alternativeName>
</protein>
<dbReference type="CDD" id="cd21696">
    <property type="entry name" value="GINS_B_Psf1"/>
    <property type="match status" value="1"/>
</dbReference>
<comment type="similarity">
    <text evidence="3">Belongs to the GINS1/PSF1 family.</text>
</comment>
<dbReference type="InterPro" id="IPR005339">
    <property type="entry name" value="GINS_Psf1"/>
</dbReference>
<dbReference type="Pfam" id="PF24997">
    <property type="entry name" value="PSF1_C"/>
    <property type="match status" value="1"/>
</dbReference>
<feature type="domain" description="DNA replication complex GINS protein PSF1 C-terminal" evidence="16">
    <location>
        <begin position="526"/>
        <end position="571"/>
    </location>
</feature>
<dbReference type="InterPro" id="IPR013785">
    <property type="entry name" value="Aldolase_TIM"/>
</dbReference>
<dbReference type="NCBIfam" id="TIGR00126">
    <property type="entry name" value="deoC"/>
    <property type="match status" value="1"/>
</dbReference>
<evidence type="ECO:0000256" key="14">
    <source>
        <dbReference type="SAM" id="Phobius"/>
    </source>
</evidence>
<dbReference type="PANTHER" id="PTHR10889:SF3">
    <property type="entry name" value="DEOXYRIBOSE-PHOSPHATE ALDOLASE"/>
    <property type="match status" value="1"/>
</dbReference>
<evidence type="ECO:0000313" key="18">
    <source>
        <dbReference type="WBParaSite" id="scaffold1976_cov162.g3992"/>
    </source>
</evidence>
<dbReference type="Proteomes" id="UP000887561">
    <property type="component" value="Unplaced"/>
</dbReference>
<keyword evidence="14" id="KW-0812">Transmembrane</keyword>
<dbReference type="Pfam" id="PF01791">
    <property type="entry name" value="DeoC"/>
    <property type="match status" value="1"/>
</dbReference>